<dbReference type="Proteomes" id="UP000228531">
    <property type="component" value="Unassembled WGS sequence"/>
</dbReference>
<keyword evidence="1" id="KW-0472">Membrane</keyword>
<dbReference type="PIRSF" id="PIRSF033239">
    <property type="entry name" value="ExoD"/>
    <property type="match status" value="1"/>
</dbReference>
<sequence>MMDMKSYQADHVPDTTPVLRGLTDIIDQVIDLAEAEKISLREVLHTIGDASFAPILLLPALAVATPLSGIPLFSTTMGVLIFLIAGQMLLRRENLWLPRSILRREVRGKLVRDGFNKLYPVARWIDARTERRMRVVARRPLVFIPQLLCLLSGIIMPILEFVPFTSSILGVGVAILALGMLTRDGLLTMIGMIPYGIVGWLITTTVA</sequence>
<evidence type="ECO:0000256" key="1">
    <source>
        <dbReference type="SAM" id="Phobius"/>
    </source>
</evidence>
<dbReference type="PANTHER" id="PTHR41795:SF1">
    <property type="entry name" value="EXOPOLYSACCHARIDE SYNTHESIS PROTEIN"/>
    <property type="match status" value="1"/>
</dbReference>
<accession>A0A2M8W0M5</accession>
<feature type="transmembrane region" description="Helical" evidence="1">
    <location>
        <begin position="164"/>
        <end position="182"/>
    </location>
</feature>
<dbReference type="EMBL" id="PGTY01000004">
    <property type="protein sequence ID" value="PJI84474.1"/>
    <property type="molecule type" value="Genomic_DNA"/>
</dbReference>
<evidence type="ECO:0000313" key="2">
    <source>
        <dbReference type="EMBL" id="PJI84474.1"/>
    </source>
</evidence>
<feature type="transmembrane region" description="Helical" evidence="1">
    <location>
        <begin position="70"/>
        <end position="90"/>
    </location>
</feature>
<name>A0A2M8W0M5_9RHOB</name>
<evidence type="ECO:0000313" key="3">
    <source>
        <dbReference type="Proteomes" id="UP000228531"/>
    </source>
</evidence>
<dbReference type="PANTHER" id="PTHR41795">
    <property type="entry name" value="EXOPOLYSACCHARIDE SYNTHESIS PROTEIN"/>
    <property type="match status" value="1"/>
</dbReference>
<proteinExistence type="predicted"/>
<protein>
    <recommendedName>
        <fullName evidence="4">Exopolysaccharide synthesis protein ExoD</fullName>
    </recommendedName>
</protein>
<feature type="transmembrane region" description="Helical" evidence="1">
    <location>
        <begin position="141"/>
        <end position="158"/>
    </location>
</feature>
<dbReference type="Pfam" id="PF06055">
    <property type="entry name" value="ExoD"/>
    <property type="match status" value="1"/>
</dbReference>
<keyword evidence="3" id="KW-1185">Reference proteome</keyword>
<dbReference type="AlphaFoldDB" id="A0A2M8W0M5"/>
<keyword evidence="1" id="KW-0812">Transmembrane</keyword>
<gene>
    <name evidence="2" type="ORF">BC777_3534</name>
</gene>
<keyword evidence="1" id="KW-1133">Transmembrane helix</keyword>
<evidence type="ECO:0008006" key="4">
    <source>
        <dbReference type="Google" id="ProtNLM"/>
    </source>
</evidence>
<reference evidence="2 3" key="1">
    <citation type="submission" date="2017-11" db="EMBL/GenBank/DDBJ databases">
        <title>Genomic Encyclopedia of Archaeal and Bacterial Type Strains, Phase II (KMG-II): From Individual Species to Whole Genera.</title>
        <authorList>
            <person name="Goeker M."/>
        </authorList>
    </citation>
    <scope>NUCLEOTIDE SEQUENCE [LARGE SCALE GENOMIC DNA]</scope>
    <source>
        <strain evidence="2 3">DSM 29128</strain>
    </source>
</reference>
<organism evidence="2 3">
    <name type="scientific">Yoonia maricola</name>
    <dbReference type="NCBI Taxonomy" id="420999"/>
    <lineage>
        <taxon>Bacteria</taxon>
        <taxon>Pseudomonadati</taxon>
        <taxon>Pseudomonadota</taxon>
        <taxon>Alphaproteobacteria</taxon>
        <taxon>Rhodobacterales</taxon>
        <taxon>Paracoccaceae</taxon>
        <taxon>Yoonia</taxon>
    </lineage>
</organism>
<dbReference type="InterPro" id="IPR010331">
    <property type="entry name" value="ExoD"/>
</dbReference>
<comment type="caution">
    <text evidence="2">The sequence shown here is derived from an EMBL/GenBank/DDBJ whole genome shotgun (WGS) entry which is preliminary data.</text>
</comment>